<evidence type="ECO:0000313" key="8">
    <source>
        <dbReference type="Proteomes" id="UP000095679"/>
    </source>
</evidence>
<evidence type="ECO:0000313" key="12">
    <source>
        <dbReference type="Proteomes" id="UP000286561"/>
    </source>
</evidence>
<reference evidence="7 8" key="1">
    <citation type="submission" date="2015-09" db="EMBL/GenBank/DDBJ databases">
        <authorList>
            <consortium name="Pathogen Informatics"/>
        </authorList>
    </citation>
    <scope>NUCLEOTIDE SEQUENCE [LARGE SCALE GENOMIC DNA]</scope>
    <source>
        <strain evidence="2 8">2789STDY5834835</strain>
        <strain evidence="1 7">2789STDY5834966</strain>
    </source>
</reference>
<gene>
    <name evidence="5" type="ORF">DW833_01795</name>
    <name evidence="4" type="ORF">DW972_05050</name>
    <name evidence="6" type="ORF">DWZ29_11985</name>
    <name evidence="3" type="ORF">DXD91_03680</name>
    <name evidence="2" type="ORF">ERS852450_01413</name>
    <name evidence="1" type="ORF">ERS852578_02481</name>
</gene>
<dbReference type="RefSeq" id="WP_005344378.1">
    <property type="nucleotide sequence ID" value="NZ_BLYK01000015.1"/>
</dbReference>
<evidence type="ECO:0000313" key="1">
    <source>
        <dbReference type="EMBL" id="CUN14666.1"/>
    </source>
</evidence>
<dbReference type="EMBL" id="QRQO01000037">
    <property type="protein sequence ID" value="RHN11374.1"/>
    <property type="molecule type" value="Genomic_DNA"/>
</dbReference>
<dbReference type="EMBL" id="CYYC01000037">
    <property type="protein sequence ID" value="CUN14666.1"/>
    <property type="molecule type" value="Genomic_DNA"/>
</dbReference>
<evidence type="ECO:0000313" key="6">
    <source>
        <dbReference type="EMBL" id="RHN11374.1"/>
    </source>
</evidence>
<accession>A0A173UJZ0</accession>
<dbReference type="OrthoDB" id="1778955at2"/>
<protein>
    <submittedName>
        <fullName evidence="1">Uncharacterized protein</fullName>
    </submittedName>
</protein>
<name>A0A173UJZ0_9FIRM</name>
<dbReference type="Proteomes" id="UP000286561">
    <property type="component" value="Unassembled WGS sequence"/>
</dbReference>
<sequence>MGKTYIPITEANKKNILNFIGMCRMNGLEGMAEPSFSFKDIREDIGTVIFDVFYNCRGITEPSWNMTVKVDSDVRFHDSAASKAGETYCYLDSYRIEKDSLEFKTKTSKFNVFSF</sequence>
<evidence type="ECO:0000313" key="4">
    <source>
        <dbReference type="EMBL" id="RGZ84173.1"/>
    </source>
</evidence>
<evidence type="ECO:0000313" key="5">
    <source>
        <dbReference type="EMBL" id="RHC67401.1"/>
    </source>
</evidence>
<dbReference type="Proteomes" id="UP000262524">
    <property type="component" value="Unassembled WGS sequence"/>
</dbReference>
<dbReference type="EMBL" id="QSID01000002">
    <property type="protein sequence ID" value="RHC67401.1"/>
    <property type="molecule type" value="Genomic_DNA"/>
</dbReference>
<dbReference type="Proteomes" id="UP000095390">
    <property type="component" value="Unassembled WGS sequence"/>
</dbReference>
<reference evidence="9 10" key="2">
    <citation type="submission" date="2018-08" db="EMBL/GenBank/DDBJ databases">
        <title>A genome reference for cultivated species of the human gut microbiota.</title>
        <authorList>
            <person name="Zou Y."/>
            <person name="Xue W."/>
            <person name="Luo G."/>
        </authorList>
    </citation>
    <scope>NUCLEOTIDE SEQUENCE [LARGE SCALE GENOMIC DNA]</scope>
    <source>
        <strain evidence="6 10">AF31-17AC</strain>
        <strain evidence="5 11">AM34-3LB</strain>
        <strain evidence="4 12">AM48-23BH</strain>
        <strain evidence="3 9">TM10-1AC</strain>
    </source>
</reference>
<dbReference type="Proteomes" id="UP000095679">
    <property type="component" value="Unassembled WGS sequence"/>
</dbReference>
<dbReference type="GeneID" id="75047277"/>
<dbReference type="AlphaFoldDB" id="A0A173UJZ0"/>
<organism evidence="1 7">
    <name type="scientific">Anaerobutyricum hallii</name>
    <dbReference type="NCBI Taxonomy" id="39488"/>
    <lineage>
        <taxon>Bacteria</taxon>
        <taxon>Bacillati</taxon>
        <taxon>Bacillota</taxon>
        <taxon>Clostridia</taxon>
        <taxon>Lachnospirales</taxon>
        <taxon>Lachnospiraceae</taxon>
        <taxon>Anaerobutyricum</taxon>
    </lineage>
</organism>
<evidence type="ECO:0000313" key="2">
    <source>
        <dbReference type="EMBL" id="CUO23013.1"/>
    </source>
</evidence>
<proteinExistence type="predicted"/>
<dbReference type="Proteomes" id="UP000283700">
    <property type="component" value="Unassembled WGS sequence"/>
</dbReference>
<evidence type="ECO:0000313" key="10">
    <source>
        <dbReference type="Proteomes" id="UP000283700"/>
    </source>
</evidence>
<evidence type="ECO:0000313" key="7">
    <source>
        <dbReference type="Proteomes" id="UP000095390"/>
    </source>
</evidence>
<keyword evidence="11" id="KW-1185">Reference proteome</keyword>
<evidence type="ECO:0000313" key="9">
    <source>
        <dbReference type="Proteomes" id="UP000262524"/>
    </source>
</evidence>
<dbReference type="EMBL" id="QSEP01000019">
    <property type="protein sequence ID" value="RGZ84173.1"/>
    <property type="molecule type" value="Genomic_DNA"/>
</dbReference>
<evidence type="ECO:0000313" key="3">
    <source>
        <dbReference type="EMBL" id="RGI90893.1"/>
    </source>
</evidence>
<dbReference type="EMBL" id="QSOE01000014">
    <property type="protein sequence ID" value="RGI90893.1"/>
    <property type="molecule type" value="Genomic_DNA"/>
</dbReference>
<dbReference type="Proteomes" id="UP000284621">
    <property type="component" value="Unassembled WGS sequence"/>
</dbReference>
<evidence type="ECO:0000313" key="11">
    <source>
        <dbReference type="Proteomes" id="UP000284621"/>
    </source>
</evidence>
<dbReference type="EMBL" id="CYZL01000010">
    <property type="protein sequence ID" value="CUO23013.1"/>
    <property type="molecule type" value="Genomic_DNA"/>
</dbReference>